<dbReference type="RefSeq" id="WP_109324000.1">
    <property type="nucleotide sequence ID" value="NZ_CP029346.1"/>
</dbReference>
<dbReference type="InterPro" id="IPR006175">
    <property type="entry name" value="YjgF/YER057c/UK114"/>
</dbReference>
<keyword evidence="2" id="KW-1185">Reference proteome</keyword>
<proteinExistence type="predicted"/>
<dbReference type="EC" id="3.5.99.10" evidence="1"/>
<dbReference type="PANTHER" id="PTHR43857">
    <property type="entry name" value="BLR7761 PROTEIN"/>
    <property type="match status" value="1"/>
</dbReference>
<dbReference type="SUPFAM" id="SSF55298">
    <property type="entry name" value="YjgF-like"/>
    <property type="match status" value="1"/>
</dbReference>
<name>A0A2S2DXJ3_9BACT</name>
<evidence type="ECO:0000313" key="1">
    <source>
        <dbReference type="EMBL" id="AWL10063.1"/>
    </source>
</evidence>
<dbReference type="PANTHER" id="PTHR43857:SF1">
    <property type="entry name" value="YJGH FAMILY PROTEIN"/>
    <property type="match status" value="1"/>
</dbReference>
<dbReference type="EMBL" id="CP029346">
    <property type="protein sequence ID" value="AWL10063.1"/>
    <property type="molecule type" value="Genomic_DNA"/>
</dbReference>
<dbReference type="Gene3D" id="3.30.1330.40">
    <property type="entry name" value="RutC-like"/>
    <property type="match status" value="1"/>
</dbReference>
<dbReference type="GO" id="GO:0120241">
    <property type="term" value="F:2-iminobutanoate/2-iminopropanoate deaminase"/>
    <property type="evidence" value="ECO:0007669"/>
    <property type="project" value="UniProtKB-EC"/>
</dbReference>
<dbReference type="InterPro" id="IPR035959">
    <property type="entry name" value="RutC-like_sf"/>
</dbReference>
<gene>
    <name evidence="1" type="ORF">HME7025_02216</name>
</gene>
<organism evidence="1 2">
    <name type="scientific">Aquirufa nivalisilvae</name>
    <dbReference type="NCBI Taxonomy" id="2516557"/>
    <lineage>
        <taxon>Bacteria</taxon>
        <taxon>Pseudomonadati</taxon>
        <taxon>Bacteroidota</taxon>
        <taxon>Cytophagia</taxon>
        <taxon>Cytophagales</taxon>
        <taxon>Flectobacillaceae</taxon>
        <taxon>Aquirufa</taxon>
    </lineage>
</organism>
<dbReference type="AlphaFoldDB" id="A0A2S2DXJ3"/>
<accession>A0A2S2DXJ3</accession>
<dbReference type="Pfam" id="PF01042">
    <property type="entry name" value="Ribonuc_L-PSP"/>
    <property type="match status" value="1"/>
</dbReference>
<reference evidence="2" key="1">
    <citation type="submission" date="2018-05" db="EMBL/GenBank/DDBJ databases">
        <title>Pseudarcicella sp. HME7025 Genome sequencing and assembly.</title>
        <authorList>
            <person name="Kim H."/>
            <person name="Kang H."/>
            <person name="Joh K."/>
        </authorList>
    </citation>
    <scope>NUCLEOTIDE SEQUENCE [LARGE SCALE GENOMIC DNA]</scope>
    <source>
        <strain evidence="2">HME7025</strain>
    </source>
</reference>
<protein>
    <submittedName>
        <fullName evidence="1">2-iminobutanoate/2-iminopropanoate deaminase</fullName>
        <ecNumber evidence="1">3.5.99.10</ecNumber>
    </submittedName>
</protein>
<evidence type="ECO:0000313" key="2">
    <source>
        <dbReference type="Proteomes" id="UP000245468"/>
    </source>
</evidence>
<dbReference type="OrthoDB" id="9799840at2"/>
<keyword evidence="1" id="KW-0378">Hydrolase</keyword>
<dbReference type="KEGG" id="psez:HME7025_02216"/>
<dbReference type="CDD" id="cd06154">
    <property type="entry name" value="YjgF_YER057c_UK114_like_6"/>
    <property type="match status" value="1"/>
</dbReference>
<sequence>MSNRISISSGSPFEDVFGYCRAVKTGNLLEISGTVALIDGDKVKEDDLYAQTYNIIERIALVLEEAGSSINDVVRTRIFTTDISKNLDIAKAHAHFFGAVKPTTGIYEISALIAPQYKVEIEFTAWVKE</sequence>
<dbReference type="Proteomes" id="UP000245468">
    <property type="component" value="Chromosome"/>
</dbReference>